<feature type="transmembrane region" description="Helical" evidence="9">
    <location>
        <begin position="416"/>
        <end position="437"/>
    </location>
</feature>
<feature type="transmembrane region" description="Helical" evidence="9">
    <location>
        <begin position="134"/>
        <end position="157"/>
    </location>
</feature>
<feature type="transmembrane region" description="Helical" evidence="9">
    <location>
        <begin position="186"/>
        <end position="203"/>
    </location>
</feature>
<keyword evidence="3" id="KW-0813">Transport</keyword>
<dbReference type="InterPro" id="IPR004813">
    <property type="entry name" value="OPT"/>
</dbReference>
<accession>A0A1Y2C2K3</accession>
<evidence type="ECO:0000256" key="3">
    <source>
        <dbReference type="ARBA" id="ARBA00022448"/>
    </source>
</evidence>
<dbReference type="PANTHER" id="PTHR22601">
    <property type="entry name" value="ISP4 LIKE PROTEIN"/>
    <property type="match status" value="1"/>
</dbReference>
<evidence type="ECO:0000256" key="5">
    <source>
        <dbReference type="ARBA" id="ARBA00022856"/>
    </source>
</evidence>
<dbReference type="Pfam" id="PF03169">
    <property type="entry name" value="OPT"/>
    <property type="match status" value="1"/>
</dbReference>
<evidence type="ECO:0000313" key="11">
    <source>
        <dbReference type="Proteomes" id="UP000193642"/>
    </source>
</evidence>
<dbReference type="Proteomes" id="UP000193642">
    <property type="component" value="Unassembled WGS sequence"/>
</dbReference>
<feature type="transmembrane region" description="Helical" evidence="9">
    <location>
        <begin position="390"/>
        <end position="410"/>
    </location>
</feature>
<keyword evidence="5" id="KW-0571">Peptide transport</keyword>
<dbReference type="NCBIfam" id="TIGR00728">
    <property type="entry name" value="OPT_sfam"/>
    <property type="match status" value="1"/>
</dbReference>
<dbReference type="InterPro" id="IPR004648">
    <property type="entry name" value="Oligpept_transpt"/>
</dbReference>
<evidence type="ECO:0000256" key="6">
    <source>
        <dbReference type="ARBA" id="ARBA00022927"/>
    </source>
</evidence>
<dbReference type="AlphaFoldDB" id="A0A1Y2C2K3"/>
<sequence>MVDDFGFGAVAKIVSTEDDPTLPLLTFRFFVLSTILSPQTLTISALFHQLASYIGGLFMAWALPKGILNPGPFNIKEHVLISTTASTASASALATGLIASENLYFNKDLGYGAVMWLYQKRCLTLQSPKIVKSIALILCSQLIGYGLAGIYRAILVYPARSYYPSKLSSIALFETLHRSKTHSQKYIRFFSIVFCAIFLWEWIPQFVAPTLVGLSVFCLANQSSQTFTILFGGINSNEGLGLFSICLDWLYISSDPLTLPWSTQVNQMIGLLGCIAAMLGFYYGNVWNSLALPFMGQGIFTESGDIYNQSLILDATGNLNLTAYEEYGQPYFAAITHTLLWNSKEIWDAVKGVPMFGNTDGKSVSSDETAVAENIHYYMMQKTYAEVPQWWYLLLLVISCACAIVVNQAVESGLDWWAFLIAVGLAAFLTLAIGFLFSTTGFNLPTQPFVQLIGGLVKPQNATANMYFTLYGFNTTQQAMNLLMDLKVGQYMKIPARTMFLSQIMGTVIGGVSNYFITNLIVTTQRDVLLTTNGNDIWSGQQVQNYNAQAVTWGALGKQLFGAGAYYQWIPYSFLFGLIAPIPTYVLHQYFPRYGFNYINTAIISWWIGYMTNGINSNLFMYVVLGVVSQFYLRKYFSSWFNQYNYLLAAALDGGTQVAVFIMTFALFGAGGTVVEMPTWALNPDTSNGGFSDYCGMGLANSNTSISTAS</sequence>
<gene>
    <name evidence="10" type="ORF">BCR33DRAFT_754156</name>
</gene>
<evidence type="ECO:0000256" key="2">
    <source>
        <dbReference type="ARBA" id="ARBA00008807"/>
    </source>
</evidence>
<keyword evidence="7 9" id="KW-1133">Transmembrane helix</keyword>
<feature type="transmembrane region" description="Helical" evidence="9">
    <location>
        <begin position="615"/>
        <end position="633"/>
    </location>
</feature>
<comment type="similarity">
    <text evidence="2">Belongs to the oligopeptide OPT transporter family.</text>
</comment>
<feature type="transmembrane region" description="Helical" evidence="9">
    <location>
        <begin position="265"/>
        <end position="284"/>
    </location>
</feature>
<proteinExistence type="inferred from homology"/>
<evidence type="ECO:0000256" key="1">
    <source>
        <dbReference type="ARBA" id="ARBA00004141"/>
    </source>
</evidence>
<evidence type="ECO:0000256" key="4">
    <source>
        <dbReference type="ARBA" id="ARBA00022692"/>
    </source>
</evidence>
<keyword evidence="6" id="KW-0653">Protein transport</keyword>
<reference evidence="10 11" key="1">
    <citation type="submission" date="2016-07" db="EMBL/GenBank/DDBJ databases">
        <title>Pervasive Adenine N6-methylation of Active Genes in Fungi.</title>
        <authorList>
            <consortium name="DOE Joint Genome Institute"/>
            <person name="Mondo S.J."/>
            <person name="Dannebaum R.O."/>
            <person name="Kuo R.C."/>
            <person name="Labutti K."/>
            <person name="Haridas S."/>
            <person name="Kuo A."/>
            <person name="Salamov A."/>
            <person name="Ahrendt S.R."/>
            <person name="Lipzen A."/>
            <person name="Sullivan W."/>
            <person name="Andreopoulos W.B."/>
            <person name="Clum A."/>
            <person name="Lindquist E."/>
            <person name="Daum C."/>
            <person name="Ramamoorthy G.K."/>
            <person name="Gryganskyi A."/>
            <person name="Culley D."/>
            <person name="Magnuson J.K."/>
            <person name="James T.Y."/>
            <person name="O'Malley M.A."/>
            <person name="Stajich J.E."/>
            <person name="Spatafora J.W."/>
            <person name="Visel A."/>
            <person name="Grigoriev I.V."/>
        </authorList>
    </citation>
    <scope>NUCLEOTIDE SEQUENCE [LARGE SCALE GENOMIC DNA]</scope>
    <source>
        <strain evidence="10 11">JEL800</strain>
    </source>
</reference>
<evidence type="ECO:0000313" key="10">
    <source>
        <dbReference type="EMBL" id="ORY41249.1"/>
    </source>
</evidence>
<feature type="transmembrane region" description="Helical" evidence="9">
    <location>
        <begin position="569"/>
        <end position="587"/>
    </location>
</feature>
<name>A0A1Y2C2K3_9FUNG</name>
<feature type="transmembrane region" description="Helical" evidence="9">
    <location>
        <begin position="645"/>
        <end position="668"/>
    </location>
</feature>
<feature type="transmembrane region" description="Helical" evidence="9">
    <location>
        <begin position="500"/>
        <end position="522"/>
    </location>
</feature>
<dbReference type="EMBL" id="MCGO01000032">
    <property type="protein sequence ID" value="ORY41249.1"/>
    <property type="molecule type" value="Genomic_DNA"/>
</dbReference>
<organism evidence="10 11">
    <name type="scientific">Rhizoclosmatium globosum</name>
    <dbReference type="NCBI Taxonomy" id="329046"/>
    <lineage>
        <taxon>Eukaryota</taxon>
        <taxon>Fungi</taxon>
        <taxon>Fungi incertae sedis</taxon>
        <taxon>Chytridiomycota</taxon>
        <taxon>Chytridiomycota incertae sedis</taxon>
        <taxon>Chytridiomycetes</taxon>
        <taxon>Chytridiales</taxon>
        <taxon>Chytriomycetaceae</taxon>
        <taxon>Rhizoclosmatium</taxon>
    </lineage>
</organism>
<dbReference type="GO" id="GO:0016020">
    <property type="term" value="C:membrane"/>
    <property type="evidence" value="ECO:0007669"/>
    <property type="project" value="UniProtKB-SubCell"/>
</dbReference>
<protein>
    <submittedName>
        <fullName evidence="10">Oligopeptide transporter</fullName>
    </submittedName>
</protein>
<dbReference type="OrthoDB" id="9986677at2759"/>
<dbReference type="GO" id="GO:0015031">
    <property type="term" value="P:protein transport"/>
    <property type="evidence" value="ECO:0007669"/>
    <property type="project" value="UniProtKB-KW"/>
</dbReference>
<dbReference type="GO" id="GO:0035673">
    <property type="term" value="F:oligopeptide transmembrane transporter activity"/>
    <property type="evidence" value="ECO:0007669"/>
    <property type="project" value="InterPro"/>
</dbReference>
<comment type="subcellular location">
    <subcellularLocation>
        <location evidence="1">Membrane</location>
        <topology evidence="1">Multi-pass membrane protein</topology>
    </subcellularLocation>
</comment>
<evidence type="ECO:0000256" key="7">
    <source>
        <dbReference type="ARBA" id="ARBA00022989"/>
    </source>
</evidence>
<evidence type="ECO:0000256" key="9">
    <source>
        <dbReference type="SAM" id="Phobius"/>
    </source>
</evidence>
<keyword evidence="11" id="KW-1185">Reference proteome</keyword>
<comment type="caution">
    <text evidence="10">The sequence shown here is derived from an EMBL/GenBank/DDBJ whole genome shotgun (WGS) entry which is preliminary data.</text>
</comment>
<feature type="transmembrane region" description="Helical" evidence="9">
    <location>
        <begin position="594"/>
        <end position="609"/>
    </location>
</feature>
<keyword evidence="4 9" id="KW-0812">Transmembrane</keyword>
<evidence type="ECO:0000256" key="8">
    <source>
        <dbReference type="ARBA" id="ARBA00023136"/>
    </source>
</evidence>
<keyword evidence="8 9" id="KW-0472">Membrane</keyword>